<dbReference type="EMBL" id="MU001632">
    <property type="protein sequence ID" value="KAF2486254.1"/>
    <property type="molecule type" value="Genomic_DNA"/>
</dbReference>
<organism evidence="1 2">
    <name type="scientific">Neohortaea acidophila</name>
    <dbReference type="NCBI Taxonomy" id="245834"/>
    <lineage>
        <taxon>Eukaryota</taxon>
        <taxon>Fungi</taxon>
        <taxon>Dikarya</taxon>
        <taxon>Ascomycota</taxon>
        <taxon>Pezizomycotina</taxon>
        <taxon>Dothideomycetes</taxon>
        <taxon>Dothideomycetidae</taxon>
        <taxon>Mycosphaerellales</taxon>
        <taxon>Teratosphaeriaceae</taxon>
        <taxon>Neohortaea</taxon>
    </lineage>
</organism>
<sequence length="397" mass="45003">MRFINKTPEFRDAVRDVADSQPESPPWLHTQINPVPDIKATAHEAIDVYLSNRKPDGTIEGIGWWQCANGFTAIADQDRWLGDEKYYDSLADSLRRCEQINSPHGFVNDFNDDSCWWAICCVRLYGVKRDRWFLSQARAVWGHVKQYQLAPQQRFFQGKDMAGAVLWTSKAGEDSINAISTALFAELGLRLALEHDDPLTEARIDAARHALGWILRSRYRSHEGVVLDHIKLDSQQAIDWTFTYNTGVTLSSLALLYSVTGEVEYLLIACHMAHKSMTRSQWVEDNGVLTEPDAYGKGQHDPQQNSDGVGFKAVLMRQLCTLYHVIDKMQCPPPKARRVAAMIHAFVYINFHTQLDKNTDGKGRYGPWWNGPFEYPTVHSQLAVLDVMAAAMLVNFG</sequence>
<dbReference type="InterPro" id="IPR053169">
    <property type="entry name" value="MUG_Protein"/>
</dbReference>
<dbReference type="PANTHER" id="PTHR47791:SF2">
    <property type="entry name" value="ENDO MANNANASE, GH76 FAMILY (EUROFUNG)"/>
    <property type="match status" value="1"/>
</dbReference>
<keyword evidence="1" id="KW-0378">Hydrolase</keyword>
<dbReference type="Gene3D" id="1.50.10.20">
    <property type="match status" value="1"/>
</dbReference>
<dbReference type="InterPro" id="IPR005198">
    <property type="entry name" value="Glyco_hydro_76"/>
</dbReference>
<evidence type="ECO:0000313" key="2">
    <source>
        <dbReference type="Proteomes" id="UP000799767"/>
    </source>
</evidence>
<dbReference type="AlphaFoldDB" id="A0A6A6Q2P1"/>
<dbReference type="OrthoDB" id="9984024at2759"/>
<dbReference type="GeneID" id="54476142"/>
<dbReference type="SUPFAM" id="SSF48208">
    <property type="entry name" value="Six-hairpin glycosidases"/>
    <property type="match status" value="1"/>
</dbReference>
<dbReference type="Pfam" id="PF03663">
    <property type="entry name" value="Glyco_hydro_76"/>
    <property type="match status" value="1"/>
</dbReference>
<dbReference type="GO" id="GO:0005975">
    <property type="term" value="P:carbohydrate metabolic process"/>
    <property type="evidence" value="ECO:0007669"/>
    <property type="project" value="InterPro"/>
</dbReference>
<proteinExistence type="predicted"/>
<evidence type="ECO:0000313" key="1">
    <source>
        <dbReference type="EMBL" id="KAF2486254.1"/>
    </source>
</evidence>
<dbReference type="InterPro" id="IPR008928">
    <property type="entry name" value="6-hairpin_glycosidase_sf"/>
</dbReference>
<dbReference type="PANTHER" id="PTHR47791">
    <property type="entry name" value="MEIOTICALLY UP-REGULATED GENE 191 PROTEIN"/>
    <property type="match status" value="1"/>
</dbReference>
<dbReference type="GO" id="GO:0016787">
    <property type="term" value="F:hydrolase activity"/>
    <property type="evidence" value="ECO:0007669"/>
    <property type="project" value="UniProtKB-KW"/>
</dbReference>
<protein>
    <submittedName>
        <fullName evidence="1">Glycosyl hydrolase family 76-domain-containing protein</fullName>
    </submittedName>
</protein>
<dbReference type="RefSeq" id="XP_033592823.1">
    <property type="nucleotide sequence ID" value="XM_033735140.1"/>
</dbReference>
<reference evidence="1" key="1">
    <citation type="journal article" date="2020" name="Stud. Mycol.">
        <title>101 Dothideomycetes genomes: a test case for predicting lifestyles and emergence of pathogens.</title>
        <authorList>
            <person name="Haridas S."/>
            <person name="Albert R."/>
            <person name="Binder M."/>
            <person name="Bloem J."/>
            <person name="Labutti K."/>
            <person name="Salamov A."/>
            <person name="Andreopoulos B."/>
            <person name="Baker S."/>
            <person name="Barry K."/>
            <person name="Bills G."/>
            <person name="Bluhm B."/>
            <person name="Cannon C."/>
            <person name="Castanera R."/>
            <person name="Culley D."/>
            <person name="Daum C."/>
            <person name="Ezra D."/>
            <person name="Gonzalez J."/>
            <person name="Henrissat B."/>
            <person name="Kuo A."/>
            <person name="Liang C."/>
            <person name="Lipzen A."/>
            <person name="Lutzoni F."/>
            <person name="Magnuson J."/>
            <person name="Mondo S."/>
            <person name="Nolan M."/>
            <person name="Ohm R."/>
            <person name="Pangilinan J."/>
            <person name="Park H.-J."/>
            <person name="Ramirez L."/>
            <person name="Alfaro M."/>
            <person name="Sun H."/>
            <person name="Tritt A."/>
            <person name="Yoshinaga Y."/>
            <person name="Zwiers L.-H."/>
            <person name="Turgeon B."/>
            <person name="Goodwin S."/>
            <person name="Spatafora J."/>
            <person name="Crous P."/>
            <person name="Grigoriev I."/>
        </authorList>
    </citation>
    <scope>NUCLEOTIDE SEQUENCE</scope>
    <source>
        <strain evidence="1">CBS 113389</strain>
    </source>
</reference>
<keyword evidence="2" id="KW-1185">Reference proteome</keyword>
<name>A0A6A6Q2P1_9PEZI</name>
<accession>A0A6A6Q2P1</accession>
<dbReference type="Proteomes" id="UP000799767">
    <property type="component" value="Unassembled WGS sequence"/>
</dbReference>
<gene>
    <name evidence="1" type="ORF">BDY17DRAFT_307776</name>
</gene>